<dbReference type="Pfam" id="PF00990">
    <property type="entry name" value="GGDEF"/>
    <property type="match status" value="1"/>
</dbReference>
<dbReference type="NCBIfam" id="TIGR00229">
    <property type="entry name" value="sensory_box"/>
    <property type="match status" value="1"/>
</dbReference>
<dbReference type="PANTHER" id="PTHR44757">
    <property type="entry name" value="DIGUANYLATE CYCLASE DGCP"/>
    <property type="match status" value="1"/>
</dbReference>
<reference evidence="4" key="1">
    <citation type="journal article" date="2014" name="Int. J. Syst. Evol. Microbiol.">
        <title>Complete genome sequence of Corynebacterium casei LMG S-19264T (=DSM 44701T), isolated from a smear-ripened cheese.</title>
        <authorList>
            <consortium name="US DOE Joint Genome Institute (JGI-PGF)"/>
            <person name="Walter F."/>
            <person name="Albersmeier A."/>
            <person name="Kalinowski J."/>
            <person name="Ruckert C."/>
        </authorList>
    </citation>
    <scope>NUCLEOTIDE SEQUENCE</scope>
    <source>
        <strain evidence="4">KCTC 32437</strain>
    </source>
</reference>
<evidence type="ECO:0000313" key="4">
    <source>
        <dbReference type="EMBL" id="GHA27816.1"/>
    </source>
</evidence>
<keyword evidence="5" id="KW-1185">Reference proteome</keyword>
<organism evidence="4 5">
    <name type="scientific">Devosia pacifica</name>
    <dbReference type="NCBI Taxonomy" id="1335967"/>
    <lineage>
        <taxon>Bacteria</taxon>
        <taxon>Pseudomonadati</taxon>
        <taxon>Pseudomonadota</taxon>
        <taxon>Alphaproteobacteria</taxon>
        <taxon>Hyphomicrobiales</taxon>
        <taxon>Devosiaceae</taxon>
        <taxon>Devosia</taxon>
    </lineage>
</organism>
<dbReference type="NCBIfam" id="TIGR00254">
    <property type="entry name" value="GGDEF"/>
    <property type="match status" value="1"/>
</dbReference>
<comment type="caution">
    <text evidence="4">The sequence shown here is derived from an EMBL/GenBank/DDBJ whole genome shotgun (WGS) entry which is preliminary data.</text>
</comment>
<dbReference type="Gene3D" id="3.30.70.270">
    <property type="match status" value="1"/>
</dbReference>
<dbReference type="SMART" id="SM00267">
    <property type="entry name" value="GGDEF"/>
    <property type="match status" value="1"/>
</dbReference>
<dbReference type="CDD" id="cd01949">
    <property type="entry name" value="GGDEF"/>
    <property type="match status" value="1"/>
</dbReference>
<name>A0A918S7Y4_9HYPH</name>
<dbReference type="InterPro" id="IPR035965">
    <property type="entry name" value="PAS-like_dom_sf"/>
</dbReference>
<evidence type="ECO:0000259" key="3">
    <source>
        <dbReference type="PROSITE" id="PS50887"/>
    </source>
</evidence>
<proteinExistence type="predicted"/>
<sequence>MEGVTDHAIYMLDVMGNIRTWNAGAARLKGYCADEVVGQHFSIFLGADAATTGSAQAALTTALANRRFETEGWRYRKDGTRFWAQVLIEPVFGHRGEHVGYAKITRDRTEQKAATDRIQHLAGHDPLTGLPNRTLLIDRLNLALDLCQDVKSQRLAVINLDLNRFKDINDTHGHAVGDKLLQIVADRLRQACAVGGGFGRFGGDEFVGFFEFENADELRQYLSALTERLADRA</sequence>
<feature type="domain" description="PAS" evidence="1">
    <location>
        <begin position="1"/>
        <end position="66"/>
    </location>
</feature>
<accession>A0A918S7Y4</accession>
<protein>
    <recommendedName>
        <fullName evidence="6">PAS domain S-box-containing protein/diguanylate cyclase (GGDEF)-like protein</fullName>
    </recommendedName>
</protein>
<dbReference type="SUPFAM" id="SSF55073">
    <property type="entry name" value="Nucleotide cyclase"/>
    <property type="match status" value="1"/>
</dbReference>
<dbReference type="InterPro" id="IPR052155">
    <property type="entry name" value="Biofilm_reg_signaling"/>
</dbReference>
<dbReference type="Proteomes" id="UP000646579">
    <property type="component" value="Unassembled WGS sequence"/>
</dbReference>
<dbReference type="PROSITE" id="PS50112">
    <property type="entry name" value="PAS"/>
    <property type="match status" value="1"/>
</dbReference>
<dbReference type="CDD" id="cd00130">
    <property type="entry name" value="PAS"/>
    <property type="match status" value="1"/>
</dbReference>
<dbReference type="PANTHER" id="PTHR44757:SF2">
    <property type="entry name" value="BIOFILM ARCHITECTURE MAINTENANCE PROTEIN MBAA"/>
    <property type="match status" value="1"/>
</dbReference>
<feature type="domain" description="GGDEF" evidence="3">
    <location>
        <begin position="153"/>
        <end position="233"/>
    </location>
</feature>
<dbReference type="InterPro" id="IPR000014">
    <property type="entry name" value="PAS"/>
</dbReference>
<evidence type="ECO:0008006" key="6">
    <source>
        <dbReference type="Google" id="ProtNLM"/>
    </source>
</evidence>
<dbReference type="PROSITE" id="PS50113">
    <property type="entry name" value="PAC"/>
    <property type="match status" value="1"/>
</dbReference>
<dbReference type="Gene3D" id="3.30.450.20">
    <property type="entry name" value="PAS domain"/>
    <property type="match status" value="1"/>
</dbReference>
<dbReference type="SUPFAM" id="SSF55785">
    <property type="entry name" value="PYP-like sensor domain (PAS domain)"/>
    <property type="match status" value="1"/>
</dbReference>
<evidence type="ECO:0000313" key="5">
    <source>
        <dbReference type="Proteomes" id="UP000646579"/>
    </source>
</evidence>
<gene>
    <name evidence="4" type="ORF">GCM10007989_24640</name>
</gene>
<evidence type="ECO:0000259" key="1">
    <source>
        <dbReference type="PROSITE" id="PS50112"/>
    </source>
</evidence>
<dbReference type="InterPro" id="IPR029787">
    <property type="entry name" value="Nucleotide_cyclase"/>
</dbReference>
<dbReference type="InterPro" id="IPR000700">
    <property type="entry name" value="PAS-assoc_C"/>
</dbReference>
<dbReference type="PROSITE" id="PS50887">
    <property type="entry name" value="GGDEF"/>
    <property type="match status" value="1"/>
</dbReference>
<dbReference type="InterPro" id="IPR043128">
    <property type="entry name" value="Rev_trsase/Diguanyl_cyclase"/>
</dbReference>
<dbReference type="EMBL" id="BMZE01000002">
    <property type="protein sequence ID" value="GHA27816.1"/>
    <property type="molecule type" value="Genomic_DNA"/>
</dbReference>
<dbReference type="InterPro" id="IPR000160">
    <property type="entry name" value="GGDEF_dom"/>
</dbReference>
<feature type="domain" description="PAC" evidence="2">
    <location>
        <begin position="68"/>
        <end position="120"/>
    </location>
</feature>
<reference evidence="4" key="2">
    <citation type="submission" date="2020-09" db="EMBL/GenBank/DDBJ databases">
        <authorList>
            <person name="Sun Q."/>
            <person name="Kim S."/>
        </authorList>
    </citation>
    <scope>NUCLEOTIDE SEQUENCE</scope>
    <source>
        <strain evidence="4">KCTC 32437</strain>
    </source>
</reference>
<dbReference type="Pfam" id="PF13426">
    <property type="entry name" value="PAS_9"/>
    <property type="match status" value="1"/>
</dbReference>
<evidence type="ECO:0000259" key="2">
    <source>
        <dbReference type="PROSITE" id="PS50113"/>
    </source>
</evidence>
<dbReference type="AlphaFoldDB" id="A0A918S7Y4"/>